<dbReference type="AlphaFoldDB" id="A0AAD6T9M6"/>
<name>A0AAD6T9M6_9AGAR</name>
<gene>
    <name evidence="2" type="ORF">C8F04DRAFT_1078502</name>
</gene>
<protein>
    <recommendedName>
        <fullName evidence="4">Secreted protein</fullName>
    </recommendedName>
</protein>
<keyword evidence="1" id="KW-0732">Signal</keyword>
<feature type="chain" id="PRO_5042077953" description="Secreted protein" evidence="1">
    <location>
        <begin position="21"/>
        <end position="110"/>
    </location>
</feature>
<feature type="signal peptide" evidence="1">
    <location>
        <begin position="1"/>
        <end position="20"/>
    </location>
</feature>
<reference evidence="2" key="1">
    <citation type="submission" date="2023-03" db="EMBL/GenBank/DDBJ databases">
        <title>Massive genome expansion in bonnet fungi (Mycena s.s.) driven by repeated elements and novel gene families across ecological guilds.</title>
        <authorList>
            <consortium name="Lawrence Berkeley National Laboratory"/>
            <person name="Harder C.B."/>
            <person name="Miyauchi S."/>
            <person name="Viragh M."/>
            <person name="Kuo A."/>
            <person name="Thoen E."/>
            <person name="Andreopoulos B."/>
            <person name="Lu D."/>
            <person name="Skrede I."/>
            <person name="Drula E."/>
            <person name="Henrissat B."/>
            <person name="Morin E."/>
            <person name="Kohler A."/>
            <person name="Barry K."/>
            <person name="LaButti K."/>
            <person name="Morin E."/>
            <person name="Salamov A."/>
            <person name="Lipzen A."/>
            <person name="Mereny Z."/>
            <person name="Hegedus B."/>
            <person name="Baldrian P."/>
            <person name="Stursova M."/>
            <person name="Weitz H."/>
            <person name="Taylor A."/>
            <person name="Grigoriev I.V."/>
            <person name="Nagy L.G."/>
            <person name="Martin F."/>
            <person name="Kauserud H."/>
        </authorList>
    </citation>
    <scope>NUCLEOTIDE SEQUENCE</scope>
    <source>
        <strain evidence="2">CBHHK200</strain>
    </source>
</reference>
<organism evidence="2 3">
    <name type="scientific">Mycena alexandri</name>
    <dbReference type="NCBI Taxonomy" id="1745969"/>
    <lineage>
        <taxon>Eukaryota</taxon>
        <taxon>Fungi</taxon>
        <taxon>Dikarya</taxon>
        <taxon>Basidiomycota</taxon>
        <taxon>Agaricomycotina</taxon>
        <taxon>Agaricomycetes</taxon>
        <taxon>Agaricomycetidae</taxon>
        <taxon>Agaricales</taxon>
        <taxon>Marasmiineae</taxon>
        <taxon>Mycenaceae</taxon>
        <taxon>Mycena</taxon>
    </lineage>
</organism>
<dbReference type="Proteomes" id="UP001218188">
    <property type="component" value="Unassembled WGS sequence"/>
</dbReference>
<evidence type="ECO:0008006" key="4">
    <source>
        <dbReference type="Google" id="ProtNLM"/>
    </source>
</evidence>
<sequence length="110" mass="12610">MWSVFVLVFLSLLSLRFLSGCQRRCFILRGLTLVLRQRVERDTYLCACRPLPEHLLFGTIHPTKQIPRSVGHPRNMGGGLNFFCRRRSSSIGRVDLTRGADFVLNCCQAR</sequence>
<comment type="caution">
    <text evidence="2">The sequence shown here is derived from an EMBL/GenBank/DDBJ whole genome shotgun (WGS) entry which is preliminary data.</text>
</comment>
<evidence type="ECO:0000313" key="3">
    <source>
        <dbReference type="Proteomes" id="UP001218188"/>
    </source>
</evidence>
<keyword evidence="3" id="KW-1185">Reference proteome</keyword>
<proteinExistence type="predicted"/>
<dbReference type="EMBL" id="JARJCM010000015">
    <property type="protein sequence ID" value="KAJ7041685.1"/>
    <property type="molecule type" value="Genomic_DNA"/>
</dbReference>
<evidence type="ECO:0000313" key="2">
    <source>
        <dbReference type="EMBL" id="KAJ7041685.1"/>
    </source>
</evidence>
<evidence type="ECO:0000256" key="1">
    <source>
        <dbReference type="SAM" id="SignalP"/>
    </source>
</evidence>
<accession>A0AAD6T9M6</accession>